<keyword evidence="2" id="KW-0812">Transmembrane</keyword>
<accession>A0A175W0M7</accession>
<feature type="transmembrane region" description="Helical" evidence="2">
    <location>
        <begin position="121"/>
        <end position="144"/>
    </location>
</feature>
<evidence type="ECO:0000256" key="2">
    <source>
        <dbReference type="SAM" id="Phobius"/>
    </source>
</evidence>
<feature type="compositionally biased region" description="Polar residues" evidence="1">
    <location>
        <begin position="296"/>
        <end position="305"/>
    </location>
</feature>
<dbReference type="STRING" id="100816.A0A175W0M7"/>
<gene>
    <name evidence="3" type="ORF">MMYC01_208390</name>
</gene>
<evidence type="ECO:0000313" key="4">
    <source>
        <dbReference type="Proteomes" id="UP000078237"/>
    </source>
</evidence>
<feature type="compositionally biased region" description="Polar residues" evidence="1">
    <location>
        <begin position="329"/>
        <end position="338"/>
    </location>
</feature>
<feature type="region of interest" description="Disordered" evidence="1">
    <location>
        <begin position="154"/>
        <end position="200"/>
    </location>
</feature>
<dbReference type="OrthoDB" id="3436787at2759"/>
<keyword evidence="2" id="KW-0472">Membrane</keyword>
<dbReference type="AlphaFoldDB" id="A0A175W0M7"/>
<dbReference type="EMBL" id="LCTW02000169">
    <property type="protein sequence ID" value="KXX77277.1"/>
    <property type="molecule type" value="Genomic_DNA"/>
</dbReference>
<evidence type="ECO:0000256" key="1">
    <source>
        <dbReference type="SAM" id="MobiDB-lite"/>
    </source>
</evidence>
<comment type="caution">
    <text evidence="3">The sequence shown here is derived from an EMBL/GenBank/DDBJ whole genome shotgun (WGS) entry which is preliminary data.</text>
</comment>
<feature type="compositionally biased region" description="Polar residues" evidence="1">
    <location>
        <begin position="154"/>
        <end position="169"/>
    </location>
</feature>
<feature type="compositionally biased region" description="Low complexity" evidence="1">
    <location>
        <begin position="181"/>
        <end position="197"/>
    </location>
</feature>
<name>A0A175W0M7_9PEZI</name>
<reference evidence="3 4" key="1">
    <citation type="journal article" date="2016" name="Genome Announc.">
        <title>Genome Sequence of Madurella mycetomatis mm55, Isolated from a Human Mycetoma Case in Sudan.</title>
        <authorList>
            <person name="Smit S."/>
            <person name="Derks M.F."/>
            <person name="Bervoets S."/>
            <person name="Fahal A."/>
            <person name="van Leeuwen W."/>
            <person name="van Belkum A."/>
            <person name="van de Sande W.W."/>
        </authorList>
    </citation>
    <scope>NUCLEOTIDE SEQUENCE [LARGE SCALE GENOMIC DNA]</scope>
    <source>
        <strain evidence="4">mm55</strain>
    </source>
</reference>
<proteinExistence type="predicted"/>
<dbReference type="VEuPathDB" id="FungiDB:MMYC01_208390"/>
<sequence>MYLQNTYDLCPGGPQALASCVCIKSGMTSDVLQVITSSVRWDCGSTASEDVTSAVAVYDYYCSAALAEVTAVGVTVSIEQTYPADVSDSGGPRQTGADGGDGGGATEDDDDSQSNGPSVSVIIGAVVGVIAALALIGVLIFFLIKSAKKRRAMEQSQTPNGAPGNQNPDPSGFYGGKAELASDSVSAPPHPVSPSASTLKVNFPPRADNVSPVSAHAGVFAPPSNKAELQGQGPALYPPMPGSAELHGQGTAYPAPPSPHAPELYGQGAPSTIRPELQGQGAMYAPAPANRPELQGQGSQFHNPNPNRPELQGQGAMYAPAPDRPELQGQGTQYHNPNPNRPELAGQYSYPQSPQLHHHQQPQPYPPPFQQIQGYQSYHPGSPPPGGAMYGQQQQPQAPPPASWQSGPVPGFHEMDGAGHAGPR</sequence>
<dbReference type="Proteomes" id="UP000078237">
    <property type="component" value="Unassembled WGS sequence"/>
</dbReference>
<protein>
    <submittedName>
        <fullName evidence="3">Uncharacterized protein</fullName>
    </submittedName>
</protein>
<dbReference type="CDD" id="cd12087">
    <property type="entry name" value="TM_EGFR-like"/>
    <property type="match status" value="1"/>
</dbReference>
<keyword evidence="4" id="KW-1185">Reference proteome</keyword>
<feature type="region of interest" description="Disordered" evidence="1">
    <location>
        <begin position="83"/>
        <end position="116"/>
    </location>
</feature>
<keyword evidence="2" id="KW-1133">Transmembrane helix</keyword>
<evidence type="ECO:0000313" key="3">
    <source>
        <dbReference type="EMBL" id="KXX77277.1"/>
    </source>
</evidence>
<organism evidence="3 4">
    <name type="scientific">Madurella mycetomatis</name>
    <dbReference type="NCBI Taxonomy" id="100816"/>
    <lineage>
        <taxon>Eukaryota</taxon>
        <taxon>Fungi</taxon>
        <taxon>Dikarya</taxon>
        <taxon>Ascomycota</taxon>
        <taxon>Pezizomycotina</taxon>
        <taxon>Sordariomycetes</taxon>
        <taxon>Sordariomycetidae</taxon>
        <taxon>Sordariales</taxon>
        <taxon>Sordariales incertae sedis</taxon>
        <taxon>Madurella</taxon>
    </lineage>
</organism>
<feature type="region of interest" description="Disordered" evidence="1">
    <location>
        <begin position="240"/>
        <end position="424"/>
    </location>
</feature>